<dbReference type="Gene3D" id="1.10.10.2840">
    <property type="entry name" value="PucR C-terminal helix-turn-helix domain"/>
    <property type="match status" value="1"/>
</dbReference>
<dbReference type="PANTHER" id="PTHR33744:SF7">
    <property type="entry name" value="PUCR FAMILY TRANSCRIPTIONAL REGULATOR"/>
    <property type="match status" value="1"/>
</dbReference>
<comment type="similarity">
    <text evidence="1">Belongs to the CdaR family.</text>
</comment>
<name>A0ABU7MIT8_9ACTN</name>
<dbReference type="InterPro" id="IPR042070">
    <property type="entry name" value="PucR_C-HTH_sf"/>
</dbReference>
<comment type="caution">
    <text evidence="3">The sequence shown here is derived from an EMBL/GenBank/DDBJ whole genome shotgun (WGS) entry which is preliminary data.</text>
</comment>
<dbReference type="RefSeq" id="WP_330435777.1">
    <property type="nucleotide sequence ID" value="NZ_JAZDUF010000008.1"/>
</dbReference>
<sequence>MTTELGTLTDAGENPGLVEATLLNRIGAIAREVRNGDSLEATLRELGSAVVETTPWPMCGVELFDVDHNRLLAWTSAGFDAAAVEVLTQWHWEGDPSVTAARRNQVLTVPDVLEADAFPKTRSEAVRSGFRSAVYVPVRLDRCWAVASFCRPDRHDYTTAELALAVSLTSFVAIAVECAMNRPSRRELGGDAADGRERTAQHRATAHERLLRLQSRDATMTELCGGVADVLHLPVMFLDRFRQPLATAGLSTGDAADLLDDITRCKPVPEGDPAPPTVRRGRFTVVTADAYDRREHIASLVVVMPIGERADPDLEGLIDVAREHLALAVIRRRAGFETEIRMRQGFGEALGSMAGGGLALSQYASMLGIELAVPQRVMRVHPEGMDRPLSSHDAYEVSNLLTRRLADIGVSAVVSPVGGVDFVVAIRDQQRVRAATRPEIAVRSGLKDALTLLRGSAATTVRIAIGTGNSGTGVDGLDRSHREAKRALEVARFLDGDDGERDIADAGSYRLLAASSMDSLTDQELFVRRYLQPLLDYDRIHGAGLVETLAAYFENVGNVQRTANKLFLHLSTVRYRIKRIEEIAQIDLREEEDRLCMQLALRIKRFAADPRPSIA</sequence>
<dbReference type="InterPro" id="IPR041522">
    <property type="entry name" value="CdaR_GGDEF"/>
</dbReference>
<dbReference type="Pfam" id="PF13185">
    <property type="entry name" value="GAF_2"/>
    <property type="match status" value="1"/>
</dbReference>
<evidence type="ECO:0000313" key="3">
    <source>
        <dbReference type="EMBL" id="MEE3853022.1"/>
    </source>
</evidence>
<evidence type="ECO:0000259" key="2">
    <source>
        <dbReference type="SMART" id="SM00065"/>
    </source>
</evidence>
<dbReference type="SMART" id="SM00065">
    <property type="entry name" value="GAF"/>
    <property type="match status" value="1"/>
</dbReference>
<accession>A0ABU7MIT8</accession>
<keyword evidence="4" id="KW-1185">Reference proteome</keyword>
<reference evidence="3 4" key="1">
    <citation type="submission" date="2024-01" db="EMBL/GenBank/DDBJ databases">
        <title>Draft genome sequence of Gordonia sp. LSe1-13.</title>
        <authorList>
            <person name="Suphannarot A."/>
            <person name="Mingma R."/>
        </authorList>
    </citation>
    <scope>NUCLEOTIDE SEQUENCE [LARGE SCALE GENOMIC DNA]</scope>
    <source>
        <strain evidence="3 4">LSe1-13</strain>
    </source>
</reference>
<protein>
    <submittedName>
        <fullName evidence="3">Helix-turn-helix domain-containing protein</fullName>
    </submittedName>
</protein>
<dbReference type="EMBL" id="JAZDUF010000008">
    <property type="protein sequence ID" value="MEE3853022.1"/>
    <property type="molecule type" value="Genomic_DNA"/>
</dbReference>
<evidence type="ECO:0000313" key="4">
    <source>
        <dbReference type="Proteomes" id="UP001347146"/>
    </source>
</evidence>
<dbReference type="InterPro" id="IPR003018">
    <property type="entry name" value="GAF"/>
</dbReference>
<gene>
    <name evidence="3" type="ORF">VZC37_21985</name>
</gene>
<dbReference type="Pfam" id="PF13556">
    <property type="entry name" value="HTH_30"/>
    <property type="match status" value="1"/>
</dbReference>
<dbReference type="Gene3D" id="3.30.450.40">
    <property type="match status" value="1"/>
</dbReference>
<dbReference type="Proteomes" id="UP001347146">
    <property type="component" value="Unassembled WGS sequence"/>
</dbReference>
<dbReference type="InterPro" id="IPR051448">
    <property type="entry name" value="CdaR-like_regulators"/>
</dbReference>
<proteinExistence type="inferred from homology"/>
<dbReference type="InterPro" id="IPR025736">
    <property type="entry name" value="PucR_C-HTH_dom"/>
</dbReference>
<dbReference type="InterPro" id="IPR029016">
    <property type="entry name" value="GAF-like_dom_sf"/>
</dbReference>
<dbReference type="Pfam" id="PF17853">
    <property type="entry name" value="GGDEF_2"/>
    <property type="match status" value="1"/>
</dbReference>
<dbReference type="SUPFAM" id="SSF55781">
    <property type="entry name" value="GAF domain-like"/>
    <property type="match status" value="1"/>
</dbReference>
<dbReference type="PANTHER" id="PTHR33744">
    <property type="entry name" value="CARBOHYDRATE DIACID REGULATOR"/>
    <property type="match status" value="1"/>
</dbReference>
<organism evidence="3 4">
    <name type="scientific">Gordonia sesuvii</name>
    <dbReference type="NCBI Taxonomy" id="3116777"/>
    <lineage>
        <taxon>Bacteria</taxon>
        <taxon>Bacillati</taxon>
        <taxon>Actinomycetota</taxon>
        <taxon>Actinomycetes</taxon>
        <taxon>Mycobacteriales</taxon>
        <taxon>Gordoniaceae</taxon>
        <taxon>Gordonia</taxon>
    </lineage>
</organism>
<evidence type="ECO:0000256" key="1">
    <source>
        <dbReference type="ARBA" id="ARBA00006754"/>
    </source>
</evidence>
<feature type="domain" description="GAF" evidence="2">
    <location>
        <begin position="34"/>
        <end position="186"/>
    </location>
</feature>